<evidence type="ECO:0000313" key="1">
    <source>
        <dbReference type="EMBL" id="KOF65680.1"/>
    </source>
</evidence>
<name>A0A0L8FMQ9_OCTBM</name>
<organism evidence="1">
    <name type="scientific">Octopus bimaculoides</name>
    <name type="common">California two-spotted octopus</name>
    <dbReference type="NCBI Taxonomy" id="37653"/>
    <lineage>
        <taxon>Eukaryota</taxon>
        <taxon>Metazoa</taxon>
        <taxon>Spiralia</taxon>
        <taxon>Lophotrochozoa</taxon>
        <taxon>Mollusca</taxon>
        <taxon>Cephalopoda</taxon>
        <taxon>Coleoidea</taxon>
        <taxon>Octopodiformes</taxon>
        <taxon>Octopoda</taxon>
        <taxon>Incirrata</taxon>
        <taxon>Octopodidae</taxon>
        <taxon>Octopus</taxon>
    </lineage>
</organism>
<protein>
    <submittedName>
        <fullName evidence="1">Uncharacterized protein</fullName>
    </submittedName>
</protein>
<accession>A0A0L8FMQ9</accession>
<dbReference type="AlphaFoldDB" id="A0A0L8FMQ9"/>
<proteinExistence type="predicted"/>
<reference evidence="1" key="1">
    <citation type="submission" date="2015-07" db="EMBL/GenBank/DDBJ databases">
        <title>MeaNS - Measles Nucleotide Surveillance Program.</title>
        <authorList>
            <person name="Tran T."/>
            <person name="Druce J."/>
        </authorList>
    </citation>
    <scope>NUCLEOTIDE SEQUENCE</scope>
    <source>
        <strain evidence="1">UCB-OBI-ISO-001</strain>
        <tissue evidence="1">Gonad</tissue>
    </source>
</reference>
<gene>
    <name evidence="1" type="ORF">OCBIM_22014620mg</name>
</gene>
<dbReference type="EMBL" id="KQ429014">
    <property type="protein sequence ID" value="KOF65680.1"/>
    <property type="molecule type" value="Genomic_DNA"/>
</dbReference>
<sequence length="82" mass="9658">MEASTEAYENFSGGKVNRYCCGNMSTRVKWVQMIAHNVSRQVIWKWNPKKIKLLSHMLRYPPQHSQPIYLGVMIKHYYTLGL</sequence>